<evidence type="ECO:0000313" key="2">
    <source>
        <dbReference type="EMBL" id="KAF5196591.1"/>
    </source>
</evidence>
<proteinExistence type="predicted"/>
<comment type="caution">
    <text evidence="2">The sequence shown here is derived from an EMBL/GenBank/DDBJ whole genome shotgun (WGS) entry which is preliminary data.</text>
</comment>
<evidence type="ECO:0000259" key="1">
    <source>
        <dbReference type="Pfam" id="PF24750"/>
    </source>
</evidence>
<dbReference type="InterPro" id="IPR055290">
    <property type="entry name" value="At3g26010-like"/>
</dbReference>
<dbReference type="SUPFAM" id="SSF81383">
    <property type="entry name" value="F-box domain"/>
    <property type="match status" value="1"/>
</dbReference>
<dbReference type="EMBL" id="JABWDY010015772">
    <property type="protein sequence ID" value="KAF5196591.1"/>
    <property type="molecule type" value="Genomic_DNA"/>
</dbReference>
<dbReference type="PANTHER" id="PTHR35546">
    <property type="entry name" value="F-BOX PROTEIN INTERACTION DOMAIN PROTEIN-RELATED"/>
    <property type="match status" value="1"/>
</dbReference>
<sequence>MEVMGKLEKEEDVKDTDMKDCKKRKYQAYVLSDEIIFYGILPWVPIKPLIRLKLICKEWFTRISTDSLFKSSQYRRSVSNPPHGLIYKGHYKYVFFHTTSTRDLVGLPDLNKYNVMCDRRHMKYFHHICDSSMLASSNGLLCGSYYRDGTEYFYVSNPLTNEMVSIPNSNKLEDVALAFEPLTRNPYFTLVARTRRLNPNNTTDIGFLVYSSRKGIWEVSNAKVRILNLIGIFLRFQIRSVFTGGKLHWKLGEDVLWYHVEEDNAGVVTIPGEKERYRYGEIGDLNGELSYTNISTQGDIGVWVLKSNKTTESKWVNICCLSLKRVFEYTMKSEIACERTLIMKLAEASTYDLFRRPIPYEGGDVLMFWLNYKMKEEKKEGIVVSYNNKTGCLQFDHQSELSRWEGPLLSYTSCLVSLPKLCNPTSCESISNAIVG</sequence>
<dbReference type="OrthoDB" id="605328at2759"/>
<reference evidence="2 3" key="1">
    <citation type="submission" date="2020-06" db="EMBL/GenBank/DDBJ databases">
        <title>Transcriptomic and genomic resources for Thalictrum thalictroides and T. hernandezii: Facilitating candidate gene discovery in an emerging model plant lineage.</title>
        <authorList>
            <person name="Arias T."/>
            <person name="Riano-Pachon D.M."/>
            <person name="Di Stilio V.S."/>
        </authorList>
    </citation>
    <scope>NUCLEOTIDE SEQUENCE [LARGE SCALE GENOMIC DNA]</scope>
    <source>
        <strain evidence="3">cv. WT478/WT964</strain>
        <tissue evidence="2">Leaves</tissue>
    </source>
</reference>
<dbReference type="InterPro" id="IPR056592">
    <property type="entry name" value="Beta-prop_At3g26010-like"/>
</dbReference>
<dbReference type="Proteomes" id="UP000554482">
    <property type="component" value="Unassembled WGS sequence"/>
</dbReference>
<name>A0A7J6WGX4_THATH</name>
<evidence type="ECO:0000313" key="3">
    <source>
        <dbReference type="Proteomes" id="UP000554482"/>
    </source>
</evidence>
<protein>
    <recommendedName>
        <fullName evidence="1">F-box protein At3g26010-like beta-propeller domain-containing protein</fullName>
    </recommendedName>
</protein>
<accession>A0A7J6WGX4</accession>
<dbReference type="Pfam" id="PF24750">
    <property type="entry name" value="b-prop_At3g26010-like"/>
    <property type="match status" value="1"/>
</dbReference>
<dbReference type="InterPro" id="IPR036047">
    <property type="entry name" value="F-box-like_dom_sf"/>
</dbReference>
<dbReference type="AlphaFoldDB" id="A0A7J6WGX4"/>
<organism evidence="2 3">
    <name type="scientific">Thalictrum thalictroides</name>
    <name type="common">Rue-anemone</name>
    <name type="synonym">Anemone thalictroides</name>
    <dbReference type="NCBI Taxonomy" id="46969"/>
    <lineage>
        <taxon>Eukaryota</taxon>
        <taxon>Viridiplantae</taxon>
        <taxon>Streptophyta</taxon>
        <taxon>Embryophyta</taxon>
        <taxon>Tracheophyta</taxon>
        <taxon>Spermatophyta</taxon>
        <taxon>Magnoliopsida</taxon>
        <taxon>Ranunculales</taxon>
        <taxon>Ranunculaceae</taxon>
        <taxon>Thalictroideae</taxon>
        <taxon>Thalictrum</taxon>
    </lineage>
</organism>
<dbReference type="PANTHER" id="PTHR35546:SF130">
    <property type="entry name" value="EXPRESSED PROTEIN"/>
    <property type="match status" value="1"/>
</dbReference>
<feature type="domain" description="F-box protein At3g26010-like beta-propeller" evidence="1">
    <location>
        <begin position="126"/>
        <end position="311"/>
    </location>
</feature>
<keyword evidence="3" id="KW-1185">Reference proteome</keyword>
<gene>
    <name evidence="2" type="ORF">FRX31_013821</name>
</gene>